<sequence length="98" mass="10367">MIVDCLVWDFPLKGTWDVAHLCHGVPSVRGAVVAEPKEQQNLLGHPAAVQSEIPLERTLLPGLVGGLLMGTLVFGTVASLDGVTDELLSEVHGFKATP</sequence>
<evidence type="ECO:0000313" key="1">
    <source>
        <dbReference type="EMBL" id="GEM46650.1"/>
    </source>
</evidence>
<organism evidence="1 2">
    <name type="scientific">Deinococcus cellulosilyticus (strain DSM 18568 / NBRC 106333 / KACC 11606 / 5516J-15)</name>
    <dbReference type="NCBI Taxonomy" id="1223518"/>
    <lineage>
        <taxon>Bacteria</taxon>
        <taxon>Thermotogati</taxon>
        <taxon>Deinococcota</taxon>
        <taxon>Deinococci</taxon>
        <taxon>Deinococcales</taxon>
        <taxon>Deinococcaceae</taxon>
        <taxon>Deinococcus</taxon>
    </lineage>
</organism>
<proteinExistence type="predicted"/>
<comment type="caution">
    <text evidence="1">The sequence shown here is derived from an EMBL/GenBank/DDBJ whole genome shotgun (WGS) entry which is preliminary data.</text>
</comment>
<dbReference type="EMBL" id="BJXB01000009">
    <property type="protein sequence ID" value="GEM46650.1"/>
    <property type="molecule type" value="Genomic_DNA"/>
</dbReference>
<dbReference type="AlphaFoldDB" id="A0A511N191"/>
<dbReference type="Proteomes" id="UP000321306">
    <property type="component" value="Unassembled WGS sequence"/>
</dbReference>
<reference evidence="1 2" key="1">
    <citation type="submission" date="2019-07" db="EMBL/GenBank/DDBJ databases">
        <title>Whole genome shotgun sequence of Deinococcus cellulosilyticus NBRC 106333.</title>
        <authorList>
            <person name="Hosoyama A."/>
            <person name="Uohara A."/>
            <person name="Ohji S."/>
            <person name="Ichikawa N."/>
        </authorList>
    </citation>
    <scope>NUCLEOTIDE SEQUENCE [LARGE SCALE GENOMIC DNA]</scope>
    <source>
        <strain evidence="1 2">NBRC 106333</strain>
    </source>
</reference>
<protein>
    <submittedName>
        <fullName evidence="1">Uncharacterized protein</fullName>
    </submittedName>
</protein>
<name>A0A511N191_DEIC1</name>
<gene>
    <name evidence="1" type="ORF">DC3_22850</name>
</gene>
<evidence type="ECO:0000313" key="2">
    <source>
        <dbReference type="Proteomes" id="UP000321306"/>
    </source>
</evidence>
<keyword evidence="2" id="KW-1185">Reference proteome</keyword>
<accession>A0A511N191</accession>